<gene>
    <name evidence="3" type="ORF">EZ444_01505</name>
</gene>
<feature type="chain" id="PRO_5021028778" evidence="1">
    <location>
        <begin position="20"/>
        <end position="205"/>
    </location>
</feature>
<reference evidence="3 4" key="1">
    <citation type="submission" date="2019-02" db="EMBL/GenBank/DDBJ databases">
        <title>Pedobacter sp. RP-3-8 sp. nov., isolated from Arctic soil.</title>
        <authorList>
            <person name="Dahal R.H."/>
        </authorList>
    </citation>
    <scope>NUCLEOTIDE SEQUENCE [LARGE SCALE GENOMIC DNA]</scope>
    <source>
        <strain evidence="3 4">RP-3-8</strain>
    </source>
</reference>
<name>A0A4R0NFU2_9SPHI</name>
<dbReference type="OrthoDB" id="947434at2"/>
<dbReference type="InterPro" id="IPR025665">
    <property type="entry name" value="Beta-barrel_OMP_2"/>
</dbReference>
<protein>
    <submittedName>
        <fullName evidence="3">PorT family protein</fullName>
    </submittedName>
</protein>
<comment type="caution">
    <text evidence="3">The sequence shown here is derived from an EMBL/GenBank/DDBJ whole genome shotgun (WGS) entry which is preliminary data.</text>
</comment>
<dbReference type="InterPro" id="IPR011250">
    <property type="entry name" value="OMP/PagP_B-barrel"/>
</dbReference>
<evidence type="ECO:0000256" key="1">
    <source>
        <dbReference type="SAM" id="SignalP"/>
    </source>
</evidence>
<accession>A0A4R0NFU2</accession>
<evidence type="ECO:0000259" key="2">
    <source>
        <dbReference type="Pfam" id="PF13568"/>
    </source>
</evidence>
<sequence length="205" mass="22934">MRKLFTVLLLAGTCFTAFAQEKGSFEFGFNVGYNAATVTSGSMTNTSYRSGFNVGAVGDYFFSDRWSIKAKLTYDQKGWDKGYITNTDNGQSFATNYRLDYLTIPVMANWHFGKKRNWYLNFGPYAGILLSAKETAFNMDLKEFSNNTDFGLAFGIGVKIPIAKRVKIIFEADSQSGITDFLKENQGQTIRSARSSLNTGLVFDF</sequence>
<dbReference type="SUPFAM" id="SSF56925">
    <property type="entry name" value="OMPA-like"/>
    <property type="match status" value="1"/>
</dbReference>
<dbReference type="Proteomes" id="UP000291117">
    <property type="component" value="Unassembled WGS sequence"/>
</dbReference>
<feature type="signal peptide" evidence="1">
    <location>
        <begin position="1"/>
        <end position="19"/>
    </location>
</feature>
<keyword evidence="4" id="KW-1185">Reference proteome</keyword>
<keyword evidence="1" id="KW-0732">Signal</keyword>
<evidence type="ECO:0000313" key="4">
    <source>
        <dbReference type="Proteomes" id="UP000291117"/>
    </source>
</evidence>
<dbReference type="Gene3D" id="2.40.160.20">
    <property type="match status" value="1"/>
</dbReference>
<feature type="domain" description="Outer membrane protein beta-barrel" evidence="2">
    <location>
        <begin position="18"/>
        <end position="182"/>
    </location>
</feature>
<dbReference type="EMBL" id="SJSM01000001">
    <property type="protein sequence ID" value="TCC99380.1"/>
    <property type="molecule type" value="Genomic_DNA"/>
</dbReference>
<dbReference type="RefSeq" id="WP_131606526.1">
    <property type="nucleotide sequence ID" value="NZ_SJSM01000001.1"/>
</dbReference>
<organism evidence="3 4">
    <name type="scientific">Pedobacter hiemivivus</name>
    <dbReference type="NCBI Taxonomy" id="2530454"/>
    <lineage>
        <taxon>Bacteria</taxon>
        <taxon>Pseudomonadati</taxon>
        <taxon>Bacteroidota</taxon>
        <taxon>Sphingobacteriia</taxon>
        <taxon>Sphingobacteriales</taxon>
        <taxon>Sphingobacteriaceae</taxon>
        <taxon>Pedobacter</taxon>
    </lineage>
</organism>
<proteinExistence type="predicted"/>
<evidence type="ECO:0000313" key="3">
    <source>
        <dbReference type="EMBL" id="TCC99380.1"/>
    </source>
</evidence>
<dbReference type="AlphaFoldDB" id="A0A4R0NFU2"/>
<dbReference type="Pfam" id="PF13568">
    <property type="entry name" value="OMP_b-brl_2"/>
    <property type="match status" value="1"/>
</dbReference>